<evidence type="ECO:0000256" key="1">
    <source>
        <dbReference type="ARBA" id="ARBA00023015"/>
    </source>
</evidence>
<reference evidence="4" key="1">
    <citation type="submission" date="2022-09" db="EMBL/GenBank/DDBJ databases">
        <title>Streptomyces vinaceusdrappus strain AC-40.</title>
        <authorList>
            <person name="Sedeek A.M."/>
            <person name="Salah I."/>
            <person name="Kamel H.L."/>
            <person name="Soltan M.A."/>
            <person name="Elsayed T.R."/>
        </authorList>
    </citation>
    <scope>NUCLEOTIDE SEQUENCE</scope>
    <source>
        <strain evidence="4">AC-40</strain>
    </source>
</reference>
<dbReference type="EMBL" id="CP104697">
    <property type="protein sequence ID" value="UXI83153.1"/>
    <property type="molecule type" value="Genomic_DNA"/>
</dbReference>
<keyword evidence="1" id="KW-0805">Transcription regulation</keyword>
<evidence type="ECO:0000313" key="5">
    <source>
        <dbReference type="Proteomes" id="UP001064390"/>
    </source>
</evidence>
<gene>
    <name evidence="4" type="ORF">N6Q81_15650</name>
</gene>
<dbReference type="InterPro" id="IPR025996">
    <property type="entry name" value="MT1864/Rv1816-like_C"/>
</dbReference>
<dbReference type="SUPFAM" id="SSF48498">
    <property type="entry name" value="Tetracyclin repressor-like, C-terminal domain"/>
    <property type="match status" value="1"/>
</dbReference>
<evidence type="ECO:0000256" key="2">
    <source>
        <dbReference type="ARBA" id="ARBA00023163"/>
    </source>
</evidence>
<keyword evidence="5" id="KW-1185">Reference proteome</keyword>
<accession>A0ABY6C585</accession>
<keyword evidence="2" id="KW-0804">Transcription</keyword>
<name>A0ABY6C585_9ACTN</name>
<dbReference type="InterPro" id="IPR036271">
    <property type="entry name" value="Tet_transcr_reg_TetR-rel_C_sf"/>
</dbReference>
<dbReference type="Gene3D" id="1.10.357.10">
    <property type="entry name" value="Tetracycline Repressor, domain 2"/>
    <property type="match status" value="1"/>
</dbReference>
<protein>
    <submittedName>
        <fullName evidence="4">WHG domain-containing protein</fullName>
    </submittedName>
</protein>
<organism evidence="4 5">
    <name type="scientific">Streptomyces vinaceusdrappus</name>
    <dbReference type="NCBI Taxonomy" id="67376"/>
    <lineage>
        <taxon>Bacteria</taxon>
        <taxon>Bacillati</taxon>
        <taxon>Actinomycetota</taxon>
        <taxon>Actinomycetes</taxon>
        <taxon>Kitasatosporales</taxon>
        <taxon>Streptomycetaceae</taxon>
        <taxon>Streptomyces</taxon>
        <taxon>Streptomyces rochei group</taxon>
    </lineage>
</organism>
<dbReference type="Proteomes" id="UP001064390">
    <property type="component" value="Chromosome"/>
</dbReference>
<evidence type="ECO:0000313" key="4">
    <source>
        <dbReference type="EMBL" id="UXI83153.1"/>
    </source>
</evidence>
<evidence type="ECO:0000259" key="3">
    <source>
        <dbReference type="Pfam" id="PF13305"/>
    </source>
</evidence>
<dbReference type="Pfam" id="PF13305">
    <property type="entry name" value="TetR_C_33"/>
    <property type="match status" value="1"/>
</dbReference>
<proteinExistence type="predicted"/>
<feature type="non-terminal residue" evidence="4">
    <location>
        <position position="1"/>
    </location>
</feature>
<feature type="domain" description="HTH-type transcriptional regulator MT1864/Rv1816-like C-terminal" evidence="3">
    <location>
        <begin position="1"/>
        <end position="41"/>
    </location>
</feature>
<sequence length="44" mass="4874">LHRALSFWTRLHGVLSLELAGHFAGMGFDPALLFAAELDDLRAH</sequence>
<dbReference type="RefSeq" id="WP_261700516.1">
    <property type="nucleotide sequence ID" value="NZ_CP104697.1"/>
</dbReference>